<dbReference type="AlphaFoldDB" id="A0A210PT56"/>
<dbReference type="EMBL" id="NEDP02005516">
    <property type="protein sequence ID" value="OWF39668.1"/>
    <property type="molecule type" value="Genomic_DNA"/>
</dbReference>
<feature type="signal peptide" evidence="5">
    <location>
        <begin position="1"/>
        <end position="19"/>
    </location>
</feature>
<sequence>MALIPVILFLYYVNCFTTASDPCSDYENLNTDNTRSPSHIEAEFANANCDATLNEQWYRIIGDAGTDLTNDSGLILGNACGTFNQMWMRGSIPEVADGIVDRTICLKTIFSSCHDSFTIQVMSCCSFRVYYLKSSNGCPHSYCVSDAGFESTDSCPDPITTTTEETTVDSTSMIVTATEYPATTTSGSITTNQHPLTTTSGSTATTQHPVTTTSGSTTTTKHPTTTSSYSTATTEYTTITYIDSTTSSKTQKEYESDLKIVKKDNTLIIVLILIILVGFTAVVGLFIYTLKIKKTVRSNSLMPICETTTGFSSSPPPRSYAFVDRSIHLLVANGGIPGRRYLADRGVPDLALRYDVGGV</sequence>
<keyword evidence="8" id="KW-1185">Reference proteome</keyword>
<comment type="caution">
    <text evidence="7">The sequence shown here is derived from an EMBL/GenBank/DDBJ whole genome shotgun (WGS) entry which is preliminary data.</text>
</comment>
<gene>
    <name evidence="7" type="ORF">KP79_PYT13312</name>
</gene>
<keyword evidence="4" id="KW-0472">Membrane</keyword>
<evidence type="ECO:0000256" key="1">
    <source>
        <dbReference type="ARBA" id="ARBA00022729"/>
    </source>
</evidence>
<feature type="domain" description="UMOD/GP2/OIT3-like D8C" evidence="6">
    <location>
        <begin position="75"/>
        <end position="143"/>
    </location>
</feature>
<organism evidence="7 8">
    <name type="scientific">Mizuhopecten yessoensis</name>
    <name type="common">Japanese scallop</name>
    <name type="synonym">Patinopecten yessoensis</name>
    <dbReference type="NCBI Taxonomy" id="6573"/>
    <lineage>
        <taxon>Eukaryota</taxon>
        <taxon>Metazoa</taxon>
        <taxon>Spiralia</taxon>
        <taxon>Lophotrochozoa</taxon>
        <taxon>Mollusca</taxon>
        <taxon>Bivalvia</taxon>
        <taxon>Autobranchia</taxon>
        <taxon>Pteriomorphia</taxon>
        <taxon>Pectinida</taxon>
        <taxon>Pectinoidea</taxon>
        <taxon>Pectinidae</taxon>
        <taxon>Mizuhopecten</taxon>
    </lineage>
</organism>
<feature type="region of interest" description="Disordered" evidence="3">
    <location>
        <begin position="184"/>
        <end position="227"/>
    </location>
</feature>
<keyword evidence="4" id="KW-0812">Transmembrane</keyword>
<evidence type="ECO:0000256" key="5">
    <source>
        <dbReference type="SAM" id="SignalP"/>
    </source>
</evidence>
<name>A0A210PT56_MIZYE</name>
<evidence type="ECO:0000256" key="4">
    <source>
        <dbReference type="SAM" id="Phobius"/>
    </source>
</evidence>
<protein>
    <submittedName>
        <fullName evidence="7">Oncoprotein-induced transcript 3 protein</fullName>
    </submittedName>
</protein>
<keyword evidence="4" id="KW-1133">Transmembrane helix</keyword>
<feature type="compositionally biased region" description="Polar residues" evidence="3">
    <location>
        <begin position="184"/>
        <end position="196"/>
    </location>
</feature>
<keyword evidence="1 5" id="KW-0732">Signal</keyword>
<accession>A0A210PT56</accession>
<evidence type="ECO:0000256" key="3">
    <source>
        <dbReference type="SAM" id="MobiDB-lite"/>
    </source>
</evidence>
<dbReference type="InterPro" id="IPR057774">
    <property type="entry name" value="D8C_UMOD/GP2/OIT3-like"/>
</dbReference>
<proteinExistence type="predicted"/>
<reference evidence="7 8" key="1">
    <citation type="journal article" date="2017" name="Nat. Ecol. Evol.">
        <title>Scallop genome provides insights into evolution of bilaterian karyotype and development.</title>
        <authorList>
            <person name="Wang S."/>
            <person name="Zhang J."/>
            <person name="Jiao W."/>
            <person name="Li J."/>
            <person name="Xun X."/>
            <person name="Sun Y."/>
            <person name="Guo X."/>
            <person name="Huan P."/>
            <person name="Dong B."/>
            <person name="Zhang L."/>
            <person name="Hu X."/>
            <person name="Sun X."/>
            <person name="Wang J."/>
            <person name="Zhao C."/>
            <person name="Wang Y."/>
            <person name="Wang D."/>
            <person name="Huang X."/>
            <person name="Wang R."/>
            <person name="Lv J."/>
            <person name="Li Y."/>
            <person name="Zhang Z."/>
            <person name="Liu B."/>
            <person name="Lu W."/>
            <person name="Hui Y."/>
            <person name="Liang J."/>
            <person name="Zhou Z."/>
            <person name="Hou R."/>
            <person name="Li X."/>
            <person name="Liu Y."/>
            <person name="Li H."/>
            <person name="Ning X."/>
            <person name="Lin Y."/>
            <person name="Zhao L."/>
            <person name="Xing Q."/>
            <person name="Dou J."/>
            <person name="Li Y."/>
            <person name="Mao J."/>
            <person name="Guo H."/>
            <person name="Dou H."/>
            <person name="Li T."/>
            <person name="Mu C."/>
            <person name="Jiang W."/>
            <person name="Fu Q."/>
            <person name="Fu X."/>
            <person name="Miao Y."/>
            <person name="Liu J."/>
            <person name="Yu Q."/>
            <person name="Li R."/>
            <person name="Liao H."/>
            <person name="Li X."/>
            <person name="Kong Y."/>
            <person name="Jiang Z."/>
            <person name="Chourrout D."/>
            <person name="Li R."/>
            <person name="Bao Z."/>
        </authorList>
    </citation>
    <scope>NUCLEOTIDE SEQUENCE [LARGE SCALE GENOMIC DNA]</scope>
    <source>
        <strain evidence="7 8">PY_sf001</strain>
    </source>
</reference>
<dbReference type="OrthoDB" id="10043005at2759"/>
<evidence type="ECO:0000313" key="8">
    <source>
        <dbReference type="Proteomes" id="UP000242188"/>
    </source>
</evidence>
<evidence type="ECO:0000313" key="7">
    <source>
        <dbReference type="EMBL" id="OWF39668.1"/>
    </source>
</evidence>
<feature type="transmembrane region" description="Helical" evidence="4">
    <location>
        <begin position="267"/>
        <end position="290"/>
    </location>
</feature>
<dbReference type="Proteomes" id="UP000242188">
    <property type="component" value="Unassembled WGS sequence"/>
</dbReference>
<feature type="chain" id="PRO_5013143428" evidence="5">
    <location>
        <begin position="20"/>
        <end position="359"/>
    </location>
</feature>
<feature type="compositionally biased region" description="Low complexity" evidence="3">
    <location>
        <begin position="197"/>
        <end position="227"/>
    </location>
</feature>
<keyword evidence="2" id="KW-1015">Disulfide bond</keyword>
<evidence type="ECO:0000259" key="6">
    <source>
        <dbReference type="Pfam" id="PF23283"/>
    </source>
</evidence>
<dbReference type="Pfam" id="PF23283">
    <property type="entry name" value="D8C_UMOD"/>
    <property type="match status" value="1"/>
</dbReference>
<evidence type="ECO:0000256" key="2">
    <source>
        <dbReference type="ARBA" id="ARBA00023157"/>
    </source>
</evidence>